<dbReference type="VEuPathDB" id="FungiDB:HZS61_003355"/>
<dbReference type="OrthoDB" id="5089593at2759"/>
<evidence type="ECO:0000313" key="2">
    <source>
        <dbReference type="EMBL" id="SCO83344.1"/>
    </source>
</evidence>
<dbReference type="Gene3D" id="1.10.10.10">
    <property type="entry name" value="Winged helix-like DNA-binding domain superfamily/Winged helix DNA-binding domain"/>
    <property type="match status" value="1"/>
</dbReference>
<dbReference type="Proteomes" id="UP000219369">
    <property type="component" value="Unassembled WGS sequence"/>
</dbReference>
<organism evidence="2 3">
    <name type="scientific">Fusarium oxysporum</name>
    <name type="common">Fusarium vascular wilt</name>
    <dbReference type="NCBI Taxonomy" id="5507"/>
    <lineage>
        <taxon>Eukaryota</taxon>
        <taxon>Fungi</taxon>
        <taxon>Dikarya</taxon>
        <taxon>Ascomycota</taxon>
        <taxon>Pezizomycotina</taxon>
        <taxon>Sordariomycetes</taxon>
        <taxon>Hypocreomycetidae</taxon>
        <taxon>Hypocreales</taxon>
        <taxon>Nectriaceae</taxon>
        <taxon>Fusarium</taxon>
        <taxon>Fusarium oxysporum species complex</taxon>
    </lineage>
</organism>
<feature type="region of interest" description="Disordered" evidence="1">
    <location>
        <begin position="88"/>
        <end position="113"/>
    </location>
</feature>
<evidence type="ECO:0000313" key="3">
    <source>
        <dbReference type="Proteomes" id="UP000219369"/>
    </source>
</evidence>
<dbReference type="InterPro" id="IPR036388">
    <property type="entry name" value="WH-like_DNA-bd_sf"/>
</dbReference>
<sequence length="113" mass="12750">MSQKNGILSIICAQRQINHEFSEVAKALIVQAVEGGRSYRDVAAEAGCSPAAIFNIFQRWKTHQTLDKKTRSGRPRKLTVQQIRWRNLTNNDTPSNPIPLRAQMEGYAEDPTI</sequence>
<dbReference type="AlphaFoldDB" id="A0A2H3TFC8"/>
<dbReference type="InterPro" id="IPR009057">
    <property type="entry name" value="Homeodomain-like_sf"/>
</dbReference>
<reference evidence="3" key="1">
    <citation type="submission" date="2016-09" db="EMBL/GenBank/DDBJ databases">
        <authorList>
            <person name="Guldener U."/>
        </authorList>
    </citation>
    <scope>NUCLEOTIDE SEQUENCE [LARGE SCALE GENOMIC DNA]</scope>
    <source>
        <strain evidence="3">V64-1</strain>
    </source>
</reference>
<gene>
    <name evidence="2" type="ORF">FRV6_07557</name>
</gene>
<accession>A0A2H3TFC8</accession>
<dbReference type="SUPFAM" id="SSF46689">
    <property type="entry name" value="Homeodomain-like"/>
    <property type="match status" value="1"/>
</dbReference>
<proteinExistence type="predicted"/>
<protein>
    <submittedName>
        <fullName evidence="2">Uncharacterized protein</fullName>
    </submittedName>
</protein>
<name>A0A2H3TFC8_FUSOX</name>
<evidence type="ECO:0000256" key="1">
    <source>
        <dbReference type="SAM" id="MobiDB-lite"/>
    </source>
</evidence>
<dbReference type="EMBL" id="FMJY01000004">
    <property type="protein sequence ID" value="SCO83344.1"/>
    <property type="molecule type" value="Genomic_DNA"/>
</dbReference>